<dbReference type="EMBL" id="QUNO01000004">
    <property type="protein sequence ID" value="REH49828.1"/>
    <property type="molecule type" value="Genomic_DNA"/>
</dbReference>
<evidence type="ECO:0000313" key="2">
    <source>
        <dbReference type="EMBL" id="REH49828.1"/>
    </source>
</evidence>
<sequence length="281" mass="28991">MPIFETPKAISVTVELSVGNVRVAASDRTDTVVEVHPTDPADNSDVEAAQRVRVDYSNGLLQIVGPKVRMFDFSRKSRSVEVTIELPSGSTLSGDTQVGDLTATGRLGETRFRSAAGSIRAEQTGALRASTSAGSIAVDAAGGDADVHTASGRIQLGDIDGGLVVKNSNGEIEVGDVNGNVQARSSNGSIIVDRVGGNVDAKTANGSVRVGQVSRGTATLATSMGDLEIGIAKGTAAWLEVGTSFGQVSNELDDVSQPGEADERVEVRAHTSFGGITIRRA</sequence>
<dbReference type="Pfam" id="PF13349">
    <property type="entry name" value="DUF4097"/>
    <property type="match status" value="1"/>
</dbReference>
<gene>
    <name evidence="2" type="ORF">BCF44_10491</name>
</gene>
<accession>A0A3E0HTT3</accession>
<dbReference type="AlphaFoldDB" id="A0A3E0HTT3"/>
<dbReference type="PANTHER" id="PTHR34094:SF1">
    <property type="entry name" value="PROTEIN FAM185A"/>
    <property type="match status" value="1"/>
</dbReference>
<reference evidence="2 3" key="1">
    <citation type="submission" date="2018-08" db="EMBL/GenBank/DDBJ databases">
        <title>Genomic Encyclopedia of Archaeal and Bacterial Type Strains, Phase II (KMG-II): from individual species to whole genera.</title>
        <authorList>
            <person name="Goeker M."/>
        </authorList>
    </citation>
    <scope>NUCLEOTIDE SEQUENCE [LARGE SCALE GENOMIC DNA]</scope>
    <source>
        <strain evidence="2 3">DSM 45791</strain>
    </source>
</reference>
<dbReference type="RefSeq" id="WP_116174398.1">
    <property type="nucleotide sequence ID" value="NZ_CP144375.1"/>
</dbReference>
<name>A0A3E0HTT3_9PSEU</name>
<proteinExistence type="predicted"/>
<dbReference type="PANTHER" id="PTHR34094">
    <property type="match status" value="1"/>
</dbReference>
<comment type="caution">
    <text evidence="2">The sequence shown here is derived from an EMBL/GenBank/DDBJ whole genome shotgun (WGS) entry which is preliminary data.</text>
</comment>
<organism evidence="2 3">
    <name type="scientific">Kutzneria buriramensis</name>
    <dbReference type="NCBI Taxonomy" id="1045776"/>
    <lineage>
        <taxon>Bacteria</taxon>
        <taxon>Bacillati</taxon>
        <taxon>Actinomycetota</taxon>
        <taxon>Actinomycetes</taxon>
        <taxon>Pseudonocardiales</taxon>
        <taxon>Pseudonocardiaceae</taxon>
        <taxon>Kutzneria</taxon>
    </lineage>
</organism>
<dbReference type="InterPro" id="IPR025164">
    <property type="entry name" value="Toastrack_DUF4097"/>
</dbReference>
<feature type="domain" description="DUF4097" evidence="1">
    <location>
        <begin position="15"/>
        <end position="231"/>
    </location>
</feature>
<evidence type="ECO:0000313" key="3">
    <source>
        <dbReference type="Proteomes" id="UP000256269"/>
    </source>
</evidence>
<protein>
    <submittedName>
        <fullName evidence="2">DUF4097 and DUF4098 domain-containing protein YvlB</fullName>
    </submittedName>
</protein>
<dbReference type="Proteomes" id="UP000256269">
    <property type="component" value="Unassembled WGS sequence"/>
</dbReference>
<dbReference type="OrthoDB" id="3252095at2"/>
<evidence type="ECO:0000259" key="1">
    <source>
        <dbReference type="Pfam" id="PF13349"/>
    </source>
</evidence>
<keyword evidence="3" id="KW-1185">Reference proteome</keyword>